<dbReference type="VEuPathDB" id="FungiDB:AO090009000010"/>
<dbReference type="SMART" id="SM00066">
    <property type="entry name" value="GAL4"/>
    <property type="match status" value="1"/>
</dbReference>
<dbReference type="GO" id="GO:0000981">
    <property type="term" value="F:DNA-binding transcription factor activity, RNA polymerase II-specific"/>
    <property type="evidence" value="ECO:0007669"/>
    <property type="project" value="InterPro"/>
</dbReference>
<comment type="caution">
    <text evidence="9">The sequence shown here is derived from an EMBL/GenBank/DDBJ whole genome shotgun (WGS) entry which is preliminary data.</text>
</comment>
<dbReference type="GO" id="GO:0008270">
    <property type="term" value="F:zinc ion binding"/>
    <property type="evidence" value="ECO:0007669"/>
    <property type="project" value="InterPro"/>
</dbReference>
<feature type="domain" description="Zn(2)-C6 fungal-type" evidence="8">
    <location>
        <begin position="19"/>
        <end position="48"/>
    </location>
</feature>
<dbReference type="Proteomes" id="UP000190312">
    <property type="component" value="Unassembled WGS sequence"/>
</dbReference>
<evidence type="ECO:0000256" key="4">
    <source>
        <dbReference type="ARBA" id="ARBA00023125"/>
    </source>
</evidence>
<dbReference type="GO" id="GO:0009893">
    <property type="term" value="P:positive regulation of metabolic process"/>
    <property type="evidence" value="ECO:0007669"/>
    <property type="project" value="UniProtKB-ARBA"/>
</dbReference>
<dbReference type="CDD" id="cd00067">
    <property type="entry name" value="GAL4"/>
    <property type="match status" value="1"/>
</dbReference>
<proteinExistence type="predicted"/>
<dbReference type="Pfam" id="PF00172">
    <property type="entry name" value="Zn_clus"/>
    <property type="match status" value="1"/>
</dbReference>
<keyword evidence="5" id="KW-0804">Transcription</keyword>
<dbReference type="PANTHER" id="PTHR31779">
    <property type="entry name" value="2-NITROPROPANE DIOXYGENASE FAMILY, PUTATIVE (AFU_ORTHOLOGUE AFUA_2G17430)-RELATED"/>
    <property type="match status" value="1"/>
</dbReference>
<dbReference type="InterPro" id="IPR001138">
    <property type="entry name" value="Zn2Cys6_DnaBD"/>
</dbReference>
<dbReference type="InterPro" id="IPR007219">
    <property type="entry name" value="XnlR_reg_dom"/>
</dbReference>
<evidence type="ECO:0000256" key="2">
    <source>
        <dbReference type="ARBA" id="ARBA00022833"/>
    </source>
</evidence>
<dbReference type="InterPro" id="IPR052478">
    <property type="entry name" value="Metabolite_Synth_Reg"/>
</dbReference>
<keyword evidence="6" id="KW-0539">Nucleus</keyword>
<evidence type="ECO:0000256" key="5">
    <source>
        <dbReference type="ARBA" id="ARBA00023163"/>
    </source>
</evidence>
<evidence type="ECO:0000259" key="8">
    <source>
        <dbReference type="PROSITE" id="PS50048"/>
    </source>
</evidence>
<dbReference type="InterPro" id="IPR036864">
    <property type="entry name" value="Zn2-C6_fun-type_DNA-bd_sf"/>
</dbReference>
<dbReference type="OrthoDB" id="4064873at2759"/>
<accession>A0A1S9D6H0</accession>
<keyword evidence="2" id="KW-0862">Zinc</keyword>
<keyword evidence="4" id="KW-0238">DNA-binding</keyword>
<gene>
    <name evidence="9" type="ORF">OAory_01053430</name>
</gene>
<dbReference type="GO" id="GO:0006351">
    <property type="term" value="P:DNA-templated transcription"/>
    <property type="evidence" value="ECO:0007669"/>
    <property type="project" value="InterPro"/>
</dbReference>
<dbReference type="EMBL" id="MKZY01000011">
    <property type="protein sequence ID" value="OOO04496.1"/>
    <property type="molecule type" value="Genomic_DNA"/>
</dbReference>
<evidence type="ECO:0000256" key="7">
    <source>
        <dbReference type="SAM" id="MobiDB-lite"/>
    </source>
</evidence>
<evidence type="ECO:0000256" key="6">
    <source>
        <dbReference type="ARBA" id="ARBA00023242"/>
    </source>
</evidence>
<dbReference type="Gene3D" id="4.10.240.10">
    <property type="entry name" value="Zn(2)-C6 fungal-type DNA-binding domain"/>
    <property type="match status" value="1"/>
</dbReference>
<dbReference type="SUPFAM" id="SSF57701">
    <property type="entry name" value="Zn2/Cys6 DNA-binding domain"/>
    <property type="match status" value="1"/>
</dbReference>
<dbReference type="eggNOG" id="ENOG502QQ7I">
    <property type="taxonomic scope" value="Eukaryota"/>
</dbReference>
<evidence type="ECO:0000313" key="9">
    <source>
        <dbReference type="EMBL" id="OOO04496.1"/>
    </source>
</evidence>
<reference evidence="9 10" key="1">
    <citation type="submission" date="2016-10" db="EMBL/GenBank/DDBJ databases">
        <title>Genome sequencing of Aspergillus oryzae BCC7051.</title>
        <authorList>
            <person name="Thammarongtham C."/>
            <person name="Vorapreeda T."/>
            <person name="Nookaew I."/>
            <person name="Srisuk T."/>
            <person name="Land M."/>
            <person name="Jeennor S."/>
            <person name="Laoteng K."/>
        </authorList>
    </citation>
    <scope>NUCLEOTIDE SEQUENCE [LARGE SCALE GENOMIC DNA]</scope>
    <source>
        <strain evidence="9 10">BCC7051</strain>
    </source>
</reference>
<dbReference type="PROSITE" id="PS50048">
    <property type="entry name" value="ZN2_CY6_FUNGAL_2"/>
    <property type="match status" value="1"/>
</dbReference>
<keyword evidence="1" id="KW-0479">Metal-binding</keyword>
<feature type="region of interest" description="Disordered" evidence="7">
    <location>
        <begin position="60"/>
        <end position="106"/>
    </location>
</feature>
<organism evidence="9 10">
    <name type="scientific">Aspergillus oryzae</name>
    <name type="common">Yellow koji mold</name>
    <dbReference type="NCBI Taxonomy" id="5062"/>
    <lineage>
        <taxon>Eukaryota</taxon>
        <taxon>Fungi</taxon>
        <taxon>Dikarya</taxon>
        <taxon>Ascomycota</taxon>
        <taxon>Pezizomycotina</taxon>
        <taxon>Eurotiomycetes</taxon>
        <taxon>Eurotiomycetidae</taxon>
        <taxon>Eurotiales</taxon>
        <taxon>Aspergillaceae</taxon>
        <taxon>Aspergillus</taxon>
        <taxon>Aspergillus subgen. Circumdati</taxon>
    </lineage>
</organism>
<keyword evidence="3" id="KW-0805">Transcription regulation</keyword>
<dbReference type="PANTHER" id="PTHR31779:SF4">
    <property type="entry name" value="2-NITROPROPANE DIOXYGENASE FAMILY, PUTATIVE (AFU_ORTHOLOGUE AFUA_2G17430)-RELATED"/>
    <property type="match status" value="1"/>
</dbReference>
<dbReference type="CDD" id="cd12148">
    <property type="entry name" value="fungal_TF_MHR"/>
    <property type="match status" value="1"/>
</dbReference>
<evidence type="ECO:0000256" key="3">
    <source>
        <dbReference type="ARBA" id="ARBA00023015"/>
    </source>
</evidence>
<protein>
    <recommendedName>
        <fullName evidence="8">Zn(2)-C6 fungal-type domain-containing protein</fullName>
    </recommendedName>
</protein>
<name>A0A1S9D6H0_ASPOZ</name>
<evidence type="ECO:0000256" key="1">
    <source>
        <dbReference type="ARBA" id="ARBA00022723"/>
    </source>
</evidence>
<dbReference type="PROSITE" id="PS00463">
    <property type="entry name" value="ZN2_CY6_FUNGAL_1"/>
    <property type="match status" value="1"/>
</dbReference>
<evidence type="ECO:0000313" key="10">
    <source>
        <dbReference type="Proteomes" id="UP000190312"/>
    </source>
</evidence>
<dbReference type="GO" id="GO:0003677">
    <property type="term" value="F:DNA binding"/>
    <property type="evidence" value="ECO:0007669"/>
    <property type="project" value="UniProtKB-KW"/>
</dbReference>
<feature type="compositionally biased region" description="Basic and acidic residues" evidence="7">
    <location>
        <begin position="86"/>
        <end position="103"/>
    </location>
</feature>
<dbReference type="Pfam" id="PF04082">
    <property type="entry name" value="Fungal_trans"/>
    <property type="match status" value="1"/>
</dbReference>
<feature type="compositionally biased region" description="Polar residues" evidence="7">
    <location>
        <begin position="60"/>
        <end position="81"/>
    </location>
</feature>
<dbReference type="GO" id="GO:0009410">
    <property type="term" value="P:response to xenobiotic stimulus"/>
    <property type="evidence" value="ECO:0007669"/>
    <property type="project" value="TreeGrafter"/>
</dbReference>
<dbReference type="AlphaFoldDB" id="A0A1S9D6H0"/>
<sequence>MAEQLGSTRGAQRHRALRACEPCKHRKKRCDGTEPCTTCIRYRHKCYFSLESHVRLKRALSQTSRPEQTTHRSNPASSGTGPTLKRHAEGKSRQLGRSREAISREALSYASSSKSLADRLQAHLDDEQPDQMMQSAPLLGPSADNDASATLTSALSLDHMQQFASTYFESVHPVYSFMRPTLVHDMITARSSSTGGPQPRDAILFGIAALGALFSDDVDATQEKRHMALARNAQACLDAEISRISTPSFDLISALVLKTLYLRSTARTYATWITSCTTMHSVAMMETDIEDLDSVAKCRGLFCEPRRTLWIARLLNTWIANQCGQSPIKTAFDTLIVPPTPSDPVSATPEEQMIYLYHISEELSPDNHPTYGEIELGIIKLAALNSQQCHDAVLLSRTIMALSFHRVLRSSETADIDRQTFARLVEIGLDGLQAAKRLAQQQKPWWHLANVPFQFLCAMLVIDTASSFAQIPTALQVFEDVARAIPSSTITEALKLATKLIGLSKLQKTEQLQYLDQCSESLHQHTFRSEATSDEDAQIQPPVAGLSVPREIFNMEELGGFSSFDWSFLPNMDIPIFDYDISNPIIESQ</sequence>